<evidence type="ECO:0000256" key="1">
    <source>
        <dbReference type="SAM" id="Coils"/>
    </source>
</evidence>
<protein>
    <submittedName>
        <fullName evidence="2">Uncharacterized protein</fullName>
    </submittedName>
</protein>
<keyword evidence="1" id="KW-0175">Coiled coil</keyword>
<dbReference type="Proteomes" id="UP000683360">
    <property type="component" value="Unassembled WGS sequence"/>
</dbReference>
<gene>
    <name evidence="2" type="ORF">MEDL_24826</name>
</gene>
<evidence type="ECO:0000313" key="3">
    <source>
        <dbReference type="Proteomes" id="UP000683360"/>
    </source>
</evidence>
<sequence>MLENFAHPNVDGVVYLQDYEDRSGTCPMNSDFWENLQQDTYQPLYSTEFLSTTGEVIKTKRRTQSLAQMMIALEQRDEDNYQERDYNSVLHSQTALLTHLNDGKSQDLKNLEQEKETQFRHIQNLEQEKETQKAIIEEQNERLRKYKIDDKYLKKAVG</sequence>
<feature type="coiled-coil region" evidence="1">
    <location>
        <begin position="108"/>
        <end position="149"/>
    </location>
</feature>
<evidence type="ECO:0000313" key="2">
    <source>
        <dbReference type="EMBL" id="CAG2210847.1"/>
    </source>
</evidence>
<proteinExistence type="predicted"/>
<dbReference type="AlphaFoldDB" id="A0A8S3RQP8"/>
<dbReference type="EMBL" id="CAJPWZ010001244">
    <property type="protein sequence ID" value="CAG2210847.1"/>
    <property type="molecule type" value="Genomic_DNA"/>
</dbReference>
<accession>A0A8S3RQP8</accession>
<comment type="caution">
    <text evidence="2">The sequence shown here is derived from an EMBL/GenBank/DDBJ whole genome shotgun (WGS) entry which is preliminary data.</text>
</comment>
<keyword evidence="3" id="KW-1185">Reference proteome</keyword>
<reference evidence="2" key="1">
    <citation type="submission" date="2021-03" db="EMBL/GenBank/DDBJ databases">
        <authorList>
            <person name="Bekaert M."/>
        </authorList>
    </citation>
    <scope>NUCLEOTIDE SEQUENCE</scope>
</reference>
<organism evidence="2 3">
    <name type="scientific">Mytilus edulis</name>
    <name type="common">Blue mussel</name>
    <dbReference type="NCBI Taxonomy" id="6550"/>
    <lineage>
        <taxon>Eukaryota</taxon>
        <taxon>Metazoa</taxon>
        <taxon>Spiralia</taxon>
        <taxon>Lophotrochozoa</taxon>
        <taxon>Mollusca</taxon>
        <taxon>Bivalvia</taxon>
        <taxon>Autobranchia</taxon>
        <taxon>Pteriomorphia</taxon>
        <taxon>Mytilida</taxon>
        <taxon>Mytiloidea</taxon>
        <taxon>Mytilidae</taxon>
        <taxon>Mytilinae</taxon>
        <taxon>Mytilus</taxon>
    </lineage>
</organism>
<name>A0A8S3RQP8_MYTED</name>